<keyword evidence="3" id="KW-1185">Reference proteome</keyword>
<dbReference type="EMBL" id="AP024749">
    <property type="protein sequence ID" value="BCY29396.1"/>
    <property type="molecule type" value="Genomic_DNA"/>
</dbReference>
<protein>
    <recommendedName>
        <fullName evidence="4">Branched-chain amino acid:cation transporter, LIVCS family</fullName>
    </recommendedName>
</protein>
<organism evidence="2 3">
    <name type="scientific">Flavobacterium okayamense</name>
    <dbReference type="NCBI Taxonomy" id="2830782"/>
    <lineage>
        <taxon>Bacteria</taxon>
        <taxon>Pseudomonadati</taxon>
        <taxon>Bacteroidota</taxon>
        <taxon>Flavobacteriia</taxon>
        <taxon>Flavobacteriales</taxon>
        <taxon>Flavobacteriaceae</taxon>
        <taxon>Flavobacterium</taxon>
    </lineage>
</organism>
<feature type="transmembrane region" description="Helical" evidence="1">
    <location>
        <begin position="76"/>
        <end position="96"/>
    </location>
</feature>
<evidence type="ECO:0000256" key="1">
    <source>
        <dbReference type="SAM" id="Phobius"/>
    </source>
</evidence>
<feature type="transmembrane region" description="Helical" evidence="1">
    <location>
        <begin position="40"/>
        <end position="64"/>
    </location>
</feature>
<keyword evidence="1" id="KW-1133">Transmembrane helix</keyword>
<evidence type="ECO:0008006" key="4">
    <source>
        <dbReference type="Google" id="ProtNLM"/>
    </source>
</evidence>
<proteinExistence type="predicted"/>
<name>A0ABM7S9G3_9FLAO</name>
<gene>
    <name evidence="2" type="ORF">KK2020170_22640</name>
</gene>
<reference evidence="2 3" key="1">
    <citation type="submission" date="2021-06" db="EMBL/GenBank/DDBJ databases">
        <title>Whole genome sequences of Flavobacterium sp. KK2020170 and assembly.</title>
        <authorList>
            <person name="Kitahara K."/>
            <person name="Miyoshi S."/>
            <person name="Uesaka K."/>
        </authorList>
    </citation>
    <scope>NUCLEOTIDE SEQUENCE [LARGE SCALE GENOMIC DNA]</scope>
    <source>
        <strain evidence="2 3">KK2020170</strain>
    </source>
</reference>
<sequence length="101" mass="11899">MDELRQFKNLYPTTQLMLVSLAFGTLLLMIHLVLPKNEFVIIIGYFYVILTFIINFLAAIILIIKLFLNLKEYEMYVIRLLILFANIPIAALYFYITIITF</sequence>
<feature type="transmembrane region" description="Helical" evidence="1">
    <location>
        <begin position="16"/>
        <end position="34"/>
    </location>
</feature>
<keyword evidence="1" id="KW-0472">Membrane</keyword>
<accession>A0ABM7S9G3</accession>
<keyword evidence="1" id="KW-0812">Transmembrane</keyword>
<dbReference type="Proteomes" id="UP000825258">
    <property type="component" value="Chromosome"/>
</dbReference>
<evidence type="ECO:0000313" key="2">
    <source>
        <dbReference type="EMBL" id="BCY29396.1"/>
    </source>
</evidence>
<evidence type="ECO:0000313" key="3">
    <source>
        <dbReference type="Proteomes" id="UP000825258"/>
    </source>
</evidence>